<evidence type="ECO:0000256" key="2">
    <source>
        <dbReference type="SAM" id="Coils"/>
    </source>
</evidence>
<feature type="coiled-coil region" evidence="2">
    <location>
        <begin position="624"/>
        <end position="1190"/>
    </location>
</feature>
<evidence type="ECO:0000313" key="7">
    <source>
        <dbReference type="WBParaSite" id="PSAMB.scaffold47size96026.g991.t1"/>
    </source>
</evidence>
<dbReference type="InterPro" id="IPR057531">
    <property type="entry name" value="PUMA/OVT1_CC"/>
</dbReference>
<dbReference type="Pfam" id="PF24423">
    <property type="entry name" value="OVT1"/>
    <property type="match status" value="1"/>
</dbReference>
<dbReference type="Gene3D" id="1.10.287.1490">
    <property type="match status" value="1"/>
</dbReference>
<name>A0A914WPF7_9BILA</name>
<feature type="coiled-coil region" evidence="2">
    <location>
        <begin position="1410"/>
        <end position="1761"/>
    </location>
</feature>
<dbReference type="WBParaSite" id="PSAMB.scaffold47size96026.g991.t1">
    <property type="protein sequence ID" value="PSAMB.scaffold47size96026.g991.t1"/>
    <property type="gene ID" value="PSAMB.scaffold47size96026.g991"/>
</dbReference>
<dbReference type="InterPro" id="IPR055167">
    <property type="entry name" value="Rootletin-like_CC"/>
</dbReference>
<feature type="region of interest" description="Disordered" evidence="3">
    <location>
        <begin position="1"/>
        <end position="26"/>
    </location>
</feature>
<feature type="coiled-coil region" evidence="2">
    <location>
        <begin position="1223"/>
        <end position="1250"/>
    </location>
</feature>
<feature type="region of interest" description="Disordered" evidence="3">
    <location>
        <begin position="1331"/>
        <end position="1350"/>
    </location>
</feature>
<dbReference type="Proteomes" id="UP000887566">
    <property type="component" value="Unplaced"/>
</dbReference>
<feature type="coiled-coil region" evidence="2">
    <location>
        <begin position="349"/>
        <end position="595"/>
    </location>
</feature>
<feature type="coiled-coil region" evidence="2">
    <location>
        <begin position="1806"/>
        <end position="1833"/>
    </location>
</feature>
<feature type="region of interest" description="Disordered" evidence="3">
    <location>
        <begin position="1876"/>
        <end position="1899"/>
    </location>
</feature>
<feature type="region of interest" description="Disordered" evidence="3">
    <location>
        <begin position="70"/>
        <end position="98"/>
    </location>
</feature>
<evidence type="ECO:0000313" key="6">
    <source>
        <dbReference type="Proteomes" id="UP000887566"/>
    </source>
</evidence>
<protein>
    <submittedName>
        <fullName evidence="7">Rootletin</fullName>
    </submittedName>
</protein>
<evidence type="ECO:0000256" key="1">
    <source>
        <dbReference type="ARBA" id="ARBA00023054"/>
    </source>
</evidence>
<proteinExistence type="predicted"/>
<organism evidence="6 7">
    <name type="scientific">Plectus sambesii</name>
    <dbReference type="NCBI Taxonomy" id="2011161"/>
    <lineage>
        <taxon>Eukaryota</taxon>
        <taxon>Metazoa</taxon>
        <taxon>Ecdysozoa</taxon>
        <taxon>Nematoda</taxon>
        <taxon>Chromadorea</taxon>
        <taxon>Plectida</taxon>
        <taxon>Plectina</taxon>
        <taxon>Plectoidea</taxon>
        <taxon>Plectidae</taxon>
        <taxon>Plectus</taxon>
    </lineage>
</organism>
<feature type="domain" description="PUMA/OVT1 coiled-coil region" evidence="5">
    <location>
        <begin position="354"/>
        <end position="427"/>
    </location>
</feature>
<reference evidence="7" key="1">
    <citation type="submission" date="2022-11" db="UniProtKB">
        <authorList>
            <consortium name="WormBaseParasite"/>
        </authorList>
    </citation>
    <scope>IDENTIFICATION</scope>
</reference>
<feature type="domain" description="Rootletin-like coiled-coil" evidence="4">
    <location>
        <begin position="33"/>
        <end position="214"/>
    </location>
</feature>
<evidence type="ECO:0000259" key="4">
    <source>
        <dbReference type="Pfam" id="PF15035"/>
    </source>
</evidence>
<dbReference type="Pfam" id="PF24627">
    <property type="entry name" value="PUMA_CC"/>
    <property type="match status" value="1"/>
</dbReference>
<dbReference type="SUPFAM" id="SSF57997">
    <property type="entry name" value="Tropomyosin"/>
    <property type="match status" value="1"/>
</dbReference>
<evidence type="ECO:0000256" key="3">
    <source>
        <dbReference type="SAM" id="MobiDB-lite"/>
    </source>
</evidence>
<sequence length="1899" mass="218283">MDSLGDTTAEMGGGVGRSDSSLEKVQGELTDYRKRIDANAESQRRHAEVIAALQNKVLKYRQQVAELESQLQRSSVHGRESPDGRSPAHFASENISHSKHVLDQLKEEQRRCDNLEEMNDMLRMQADAALAANQSMSTDLVELNQRLQKKNEEVSDQKLFWRQQEMAYRRHVDEQHKRMLDLWTTFNRLRRQLNDVKLETEKDLERQKTELHRCVKSIGRVVQEVGRQRAPGVGFDASDHRSAVGLSSISRNDRNVTAADDLMRKYEEIAARNADCERERGENLRKIAELESALKKTQEQCDSSRDALKRITGLPELDDSTSVTRRTRSVSPGGVVNSSEAVRQVRGVLRVKTDEIKTLKRQLEDAQASAIELKKKLTTAEDSRRQTDRALLEAKSSAAEIERQKEEFERKVKRLEEKIARIDEDRNAAETARRNLEAQLRSAQTGAQQTSDDQLKKLREDAEATRRQLEADLVERQKDMQTTLARSRGEYERSQRQVAEIKERLRTVEIESTALSRKLNERDAAIKELNEAKLALESKNAELQRDNDASSQLVGRLESNVEQAAKNQDKLNSALQELKSHKDTLSKEKEELSKANFSLKMQLDDKIAEVNEIRLIERKMADEIAQYQTKIASHDRELAASKSEVVGLDSKLSTENDRFKSVQVELAAAKEEIEKNLQFINRLGKEKAEITRERDSVEDRRRECEVELARMTEKAERLADENRGYYQQELHDRTQIEIFINKEHKTAEALADAKDEIKRLTDQLQRASADQQGRVEQLELEKRQLDATLTEKHNIFIERQRVEVVRIGKEKAELEATIVDYKKAMTELEEGNLTLASEIERTTQELNDIRKQLSNEISKLKSELESTKKGWKIDTDDWQKEKEKLNASRSENEAQLRDALKRLEEDLGAARNEAKRLELERNDLEKKLRNALADVDRLQEQNDGNRDALERNTRSLQSDLDAFESRAKIAEAAASRAETDLRLAKDRIVQLESSLSDCERKLRGETARLHQIEQELSDAKGAQQTAEGDARDLRERLLMVEQQLKEAEDQRDSLRSQVNAALKDSAAVKAAKQALEDEHRQLQVKASELDATCKQYLEDIQRLERERISLSANLDVKTKQGDSLATVIAQYDEKLASLRREIQLGKEKWAEVQSHNTTLQNEKGRLQQDLDHAREKLDKKTETNRLALDELIANYRTAEKGRVDALRQMEAVNSDLEAVQSRLSIVEVRAIAAEERLKQAEIAREQMSTKVRQMDSTARKALSLSRYRSPVRDGANQSLASVGLDMTDSTKFVSFNDQSSVEVAFQSLTDRIDGLEKEKNDVRAELLRTQQQAEKVQNDTKEKESRTEQLAQSIRDLEEEKRMMETRLASARQLLLSQEEAIRSRDEDRRQLKARLVTVDLHQRGKDARIQQLTDQLSALNVELTTAANEKRQYREAGEIWDAERMELEAKLREQDVELQRLRMQMSSVEASKQGMEDRLKDAEGQLKLSEQRCEAVQRNADRLREQLARYEALKGAEGQLKLSEQRCEAVQRNADRLREQLARYEADESHLKSRVDKLSRTAAESQSLQDQFAQMQRDLSAVGARKQAMESELEQARRDIGEWKSRVADLNGRISELQRNVNESAEEKKRLDERLSALDRDLRASRSSESALRRELEAARGEKTISAGELEDLRRRLNKLETERKEFAALQSRFQRERAALKKTIETLEMDKQRTDDAIRRTAMERQALDKSLTAMERENMELYKNCAQLQNQVSQLEQENGHRILELSNRQREEQEAHVGKVRGQKHQLEKLLDSREQMHTHQVKLLEDQVASLRNQLDAERKRRRDYVERSLKNDQDISHLRSGIDQSLANLRSETSSAGSFLRPNMSGLNSRAHLLSPMRPPVAHSTPFESPVKK</sequence>
<accession>A0A914WPF7</accession>
<feature type="coiled-coil region" evidence="2">
    <location>
        <begin position="98"/>
        <end position="164"/>
    </location>
</feature>
<dbReference type="PANTHER" id="PTHR18937">
    <property type="entry name" value="STRUCTURAL MAINTENANCE OF CHROMOSOMES SMC FAMILY MEMBER"/>
    <property type="match status" value="1"/>
</dbReference>
<keyword evidence="6" id="KW-1185">Reference proteome</keyword>
<evidence type="ECO:0000259" key="5">
    <source>
        <dbReference type="Pfam" id="PF24627"/>
    </source>
</evidence>
<feature type="compositionally biased region" description="Basic and acidic residues" evidence="3">
    <location>
        <begin position="1336"/>
        <end position="1347"/>
    </location>
</feature>
<feature type="coiled-coil region" evidence="2">
    <location>
        <begin position="259"/>
        <end position="307"/>
    </location>
</feature>
<keyword evidence="1 2" id="KW-0175">Coiled coil</keyword>
<dbReference type="Pfam" id="PF15035">
    <property type="entry name" value="Rootletin"/>
    <property type="match status" value="1"/>
</dbReference>